<dbReference type="AlphaFoldDB" id="A0A267MB17"/>
<evidence type="ECO:0000259" key="9">
    <source>
        <dbReference type="PROSITE" id="PS50109"/>
    </source>
</evidence>
<dbReference type="EMBL" id="NIBG01000032">
    <property type="protein sequence ID" value="PAB56746.1"/>
    <property type="molecule type" value="Genomic_DNA"/>
</dbReference>
<reference evidence="10 11" key="1">
    <citation type="submission" date="2017-06" db="EMBL/GenBank/DDBJ databases">
        <title>Draft genome sequence of anaerobic fermentative bacterium Anaeromicrobium sediminis DY2726D isolated from West Pacific Ocean sediments.</title>
        <authorList>
            <person name="Zeng X."/>
        </authorList>
    </citation>
    <scope>NUCLEOTIDE SEQUENCE [LARGE SCALE GENOMIC DNA]</scope>
    <source>
        <strain evidence="10 11">DY2726D</strain>
    </source>
</reference>
<sequence length="276" mass="31957">MEKEIKRNKVQAQFFANLSHDLKTPLNLIFTSMQMLELHWNGTLENPNKYINIMRQNCYRLIKLINNTTDITKFDSGFSHIKLKDYNIIRVVEDISLSVVEYIEHKGIKIVFDTDIEEKIIACDPEKIERIMLNLLSNAAKFTKEGGVIWVNIYDKVENIHISVKDTGPGIPQEKQKIIFDRFMQINNSHIQEHEGSGIGLSVVKSLVEMHKGKISCISEYGKGSEFIIELPVINISKERDIYEQITNQDQNDFIEKINIEFSDIYINYSNKIKAS</sequence>
<dbReference type="PANTHER" id="PTHR43547:SF2">
    <property type="entry name" value="HYBRID SIGNAL TRANSDUCTION HISTIDINE KINASE C"/>
    <property type="match status" value="1"/>
</dbReference>
<gene>
    <name evidence="10" type="ORF">CCE28_20405</name>
</gene>
<evidence type="ECO:0000256" key="2">
    <source>
        <dbReference type="ARBA" id="ARBA00012438"/>
    </source>
</evidence>
<dbReference type="GO" id="GO:0000155">
    <property type="term" value="F:phosphorelay sensor kinase activity"/>
    <property type="evidence" value="ECO:0007669"/>
    <property type="project" value="InterPro"/>
</dbReference>
<feature type="domain" description="Histidine kinase" evidence="9">
    <location>
        <begin position="17"/>
        <end position="235"/>
    </location>
</feature>
<organism evidence="10 11">
    <name type="scientific">Anaeromicrobium sediminis</name>
    <dbReference type="NCBI Taxonomy" id="1478221"/>
    <lineage>
        <taxon>Bacteria</taxon>
        <taxon>Bacillati</taxon>
        <taxon>Bacillota</taxon>
        <taxon>Clostridia</taxon>
        <taxon>Peptostreptococcales</taxon>
        <taxon>Thermotaleaceae</taxon>
        <taxon>Anaeromicrobium</taxon>
    </lineage>
</organism>
<dbReference type="InterPro" id="IPR036097">
    <property type="entry name" value="HisK_dim/P_sf"/>
</dbReference>
<dbReference type="InterPro" id="IPR036890">
    <property type="entry name" value="HATPase_C_sf"/>
</dbReference>
<evidence type="ECO:0000313" key="10">
    <source>
        <dbReference type="EMBL" id="PAB56746.1"/>
    </source>
</evidence>
<comment type="caution">
    <text evidence="10">The sequence shown here is derived from an EMBL/GenBank/DDBJ whole genome shotgun (WGS) entry which is preliminary data.</text>
</comment>
<evidence type="ECO:0000256" key="8">
    <source>
        <dbReference type="ARBA" id="ARBA00023012"/>
    </source>
</evidence>
<dbReference type="Gene3D" id="3.30.565.10">
    <property type="entry name" value="Histidine kinase-like ATPase, C-terminal domain"/>
    <property type="match status" value="1"/>
</dbReference>
<proteinExistence type="predicted"/>
<dbReference type="EC" id="2.7.13.3" evidence="2"/>
<keyword evidence="11" id="KW-1185">Reference proteome</keyword>
<dbReference type="CDD" id="cd00082">
    <property type="entry name" value="HisKA"/>
    <property type="match status" value="1"/>
</dbReference>
<dbReference type="PROSITE" id="PS50109">
    <property type="entry name" value="HIS_KIN"/>
    <property type="match status" value="1"/>
</dbReference>
<dbReference type="PANTHER" id="PTHR43547">
    <property type="entry name" value="TWO-COMPONENT HISTIDINE KINASE"/>
    <property type="match status" value="1"/>
</dbReference>
<evidence type="ECO:0000313" key="11">
    <source>
        <dbReference type="Proteomes" id="UP000216024"/>
    </source>
</evidence>
<dbReference type="SMART" id="SM00388">
    <property type="entry name" value="HisKA"/>
    <property type="match status" value="1"/>
</dbReference>
<dbReference type="OrthoDB" id="9813394at2"/>
<evidence type="ECO:0000256" key="4">
    <source>
        <dbReference type="ARBA" id="ARBA00022679"/>
    </source>
</evidence>
<accession>A0A267MB17</accession>
<dbReference type="InterPro" id="IPR003661">
    <property type="entry name" value="HisK_dim/P_dom"/>
</dbReference>
<evidence type="ECO:0000256" key="3">
    <source>
        <dbReference type="ARBA" id="ARBA00022553"/>
    </source>
</evidence>
<keyword evidence="6 10" id="KW-0418">Kinase</keyword>
<keyword evidence="5" id="KW-0547">Nucleotide-binding</keyword>
<dbReference type="PRINTS" id="PR00344">
    <property type="entry name" value="BCTRLSENSOR"/>
</dbReference>
<dbReference type="SUPFAM" id="SSF55874">
    <property type="entry name" value="ATPase domain of HSP90 chaperone/DNA topoisomerase II/histidine kinase"/>
    <property type="match status" value="1"/>
</dbReference>
<dbReference type="InterPro" id="IPR003594">
    <property type="entry name" value="HATPase_dom"/>
</dbReference>
<evidence type="ECO:0000256" key="1">
    <source>
        <dbReference type="ARBA" id="ARBA00000085"/>
    </source>
</evidence>
<dbReference type="CDD" id="cd16922">
    <property type="entry name" value="HATPase_EvgS-ArcB-TorS-like"/>
    <property type="match status" value="1"/>
</dbReference>
<dbReference type="InterPro" id="IPR005467">
    <property type="entry name" value="His_kinase_dom"/>
</dbReference>
<keyword evidence="8" id="KW-0902">Two-component regulatory system</keyword>
<dbReference type="SMART" id="SM00387">
    <property type="entry name" value="HATPase_c"/>
    <property type="match status" value="1"/>
</dbReference>
<protein>
    <recommendedName>
        <fullName evidence="2">histidine kinase</fullName>
        <ecNumber evidence="2">2.7.13.3</ecNumber>
    </recommendedName>
</protein>
<dbReference type="GO" id="GO:0005524">
    <property type="term" value="F:ATP binding"/>
    <property type="evidence" value="ECO:0007669"/>
    <property type="project" value="UniProtKB-KW"/>
</dbReference>
<evidence type="ECO:0000256" key="5">
    <source>
        <dbReference type="ARBA" id="ARBA00022741"/>
    </source>
</evidence>
<dbReference type="InterPro" id="IPR004358">
    <property type="entry name" value="Sig_transdc_His_kin-like_C"/>
</dbReference>
<keyword evidence="4" id="KW-0808">Transferase</keyword>
<dbReference type="Gene3D" id="1.10.287.130">
    <property type="match status" value="1"/>
</dbReference>
<comment type="catalytic activity">
    <reaction evidence="1">
        <text>ATP + protein L-histidine = ADP + protein N-phospho-L-histidine.</text>
        <dbReference type="EC" id="2.7.13.3"/>
    </reaction>
</comment>
<evidence type="ECO:0000256" key="6">
    <source>
        <dbReference type="ARBA" id="ARBA00022777"/>
    </source>
</evidence>
<name>A0A267MB17_9FIRM</name>
<keyword evidence="3" id="KW-0597">Phosphoprotein</keyword>
<dbReference type="SUPFAM" id="SSF47384">
    <property type="entry name" value="Homodimeric domain of signal transducing histidine kinase"/>
    <property type="match status" value="1"/>
</dbReference>
<dbReference type="Pfam" id="PF02518">
    <property type="entry name" value="HATPase_c"/>
    <property type="match status" value="1"/>
</dbReference>
<evidence type="ECO:0000256" key="7">
    <source>
        <dbReference type="ARBA" id="ARBA00022840"/>
    </source>
</evidence>
<keyword evidence="7" id="KW-0067">ATP-binding</keyword>
<dbReference type="Pfam" id="PF00512">
    <property type="entry name" value="HisKA"/>
    <property type="match status" value="1"/>
</dbReference>
<dbReference type="Proteomes" id="UP000216024">
    <property type="component" value="Unassembled WGS sequence"/>
</dbReference>
<dbReference type="FunFam" id="3.30.565.10:FF:000037">
    <property type="entry name" value="Hybrid sensor histidine kinase/response regulator"/>
    <property type="match status" value="1"/>
</dbReference>